<reference evidence="6 7" key="1">
    <citation type="submission" date="2017-09" db="EMBL/GenBank/DDBJ databases">
        <title>Large-scale bioinformatics analysis of Bacillus genomes uncovers conserved roles of natural products in bacterial physiology.</title>
        <authorList>
            <consortium name="Agbiome Team Llc"/>
            <person name="Bleich R.M."/>
            <person name="Grubbs K.J."/>
            <person name="Santa Maria K.C."/>
            <person name="Allen S.E."/>
            <person name="Farag S."/>
            <person name="Shank E.A."/>
            <person name="Bowers A."/>
        </authorList>
    </citation>
    <scope>NUCLEOTIDE SEQUENCE [LARGE SCALE GENOMIC DNA]</scope>
    <source>
        <strain evidence="6 7">AFS092012</strain>
    </source>
</reference>
<dbReference type="InterPro" id="IPR029016">
    <property type="entry name" value="GAF-like_dom_sf"/>
</dbReference>
<accession>A0AA91V7K4</accession>
<dbReference type="EMBL" id="NVOR01000140">
    <property type="protein sequence ID" value="PED80068.1"/>
    <property type="molecule type" value="Genomic_DNA"/>
</dbReference>
<dbReference type="InterPro" id="IPR036390">
    <property type="entry name" value="WH_DNA-bd_sf"/>
</dbReference>
<dbReference type="SUPFAM" id="SSF55781">
    <property type="entry name" value="GAF domain-like"/>
    <property type="match status" value="1"/>
</dbReference>
<sequence>MSINKTAVKTMDILELFYEHEELTLTEMVQLTGMPKTSVYRLIGSLEEMGFLQKTIRGSYQLGFIFLRFGQLVSQRLSVRNIAKPYMKQLRDTLGQAVNLIIQDGNDAIYIEKMDGDQPVRVYTEIGKRAPLYAGACPRILLSYFSEEDQRKYIEETKLERFADGTILNQEQLLNLLQTAKKQGYTISYSELENHTAAIAVPVFASDGRVIAGISISGLAIEYNESTIPKFITEIKETAYQISKELGWREEKEGER</sequence>
<proteinExistence type="predicted"/>
<dbReference type="AlphaFoldDB" id="A0AA91V7K4"/>
<dbReference type="SMART" id="SM00346">
    <property type="entry name" value="HTH_ICLR"/>
    <property type="match status" value="1"/>
</dbReference>
<evidence type="ECO:0000259" key="5">
    <source>
        <dbReference type="PROSITE" id="PS51078"/>
    </source>
</evidence>
<evidence type="ECO:0000256" key="2">
    <source>
        <dbReference type="ARBA" id="ARBA00023125"/>
    </source>
</evidence>
<evidence type="ECO:0000313" key="7">
    <source>
        <dbReference type="Proteomes" id="UP000221020"/>
    </source>
</evidence>
<dbReference type="SUPFAM" id="SSF46785">
    <property type="entry name" value="Winged helix' DNA-binding domain"/>
    <property type="match status" value="1"/>
</dbReference>
<dbReference type="Gene3D" id="3.30.450.40">
    <property type="match status" value="1"/>
</dbReference>
<dbReference type="GO" id="GO:0045892">
    <property type="term" value="P:negative regulation of DNA-templated transcription"/>
    <property type="evidence" value="ECO:0007669"/>
    <property type="project" value="TreeGrafter"/>
</dbReference>
<dbReference type="Proteomes" id="UP000221020">
    <property type="component" value="Unassembled WGS sequence"/>
</dbReference>
<evidence type="ECO:0000259" key="4">
    <source>
        <dbReference type="PROSITE" id="PS51077"/>
    </source>
</evidence>
<dbReference type="GO" id="GO:0003700">
    <property type="term" value="F:DNA-binding transcription factor activity"/>
    <property type="evidence" value="ECO:0007669"/>
    <property type="project" value="TreeGrafter"/>
</dbReference>
<dbReference type="FunFam" id="1.10.10.10:FF:000518">
    <property type="entry name" value="IclR family transcriptional regulator"/>
    <property type="match status" value="1"/>
</dbReference>
<dbReference type="PANTHER" id="PTHR30136:SF24">
    <property type="entry name" value="HTH-TYPE TRANSCRIPTIONAL REPRESSOR ALLR"/>
    <property type="match status" value="1"/>
</dbReference>
<dbReference type="InterPro" id="IPR036388">
    <property type="entry name" value="WH-like_DNA-bd_sf"/>
</dbReference>
<keyword evidence="1" id="KW-0805">Transcription regulation</keyword>
<feature type="domain" description="IclR-ED" evidence="5">
    <location>
        <begin position="65"/>
        <end position="248"/>
    </location>
</feature>
<dbReference type="InterPro" id="IPR014757">
    <property type="entry name" value="Tscrpt_reg_IclR_C"/>
</dbReference>
<dbReference type="GO" id="GO:0003677">
    <property type="term" value="F:DNA binding"/>
    <property type="evidence" value="ECO:0007669"/>
    <property type="project" value="UniProtKB-KW"/>
</dbReference>
<evidence type="ECO:0000256" key="3">
    <source>
        <dbReference type="ARBA" id="ARBA00023163"/>
    </source>
</evidence>
<evidence type="ECO:0000313" key="6">
    <source>
        <dbReference type="EMBL" id="PED80068.1"/>
    </source>
</evidence>
<comment type="caution">
    <text evidence="6">The sequence shown here is derived from an EMBL/GenBank/DDBJ whole genome shotgun (WGS) entry which is preliminary data.</text>
</comment>
<name>A0AA91V7K4_9BACI</name>
<dbReference type="InterPro" id="IPR050707">
    <property type="entry name" value="HTH_MetabolicPath_Reg"/>
</dbReference>
<protein>
    <submittedName>
        <fullName evidence="6">IclR family transcriptional regulator</fullName>
    </submittedName>
</protein>
<dbReference type="InterPro" id="IPR005471">
    <property type="entry name" value="Tscrpt_reg_IclR_N"/>
</dbReference>
<feature type="domain" description="HTH iclR-type" evidence="4">
    <location>
        <begin position="4"/>
        <end position="64"/>
    </location>
</feature>
<keyword evidence="2" id="KW-0238">DNA-binding</keyword>
<gene>
    <name evidence="6" type="ORF">CON65_24755</name>
</gene>
<keyword evidence="3" id="KW-0804">Transcription</keyword>
<dbReference type="Pfam" id="PF01614">
    <property type="entry name" value="IclR_C"/>
    <property type="match status" value="1"/>
</dbReference>
<dbReference type="PROSITE" id="PS51077">
    <property type="entry name" value="HTH_ICLR"/>
    <property type="match status" value="1"/>
</dbReference>
<dbReference type="PANTHER" id="PTHR30136">
    <property type="entry name" value="HELIX-TURN-HELIX TRANSCRIPTIONAL REGULATOR, ICLR FAMILY"/>
    <property type="match status" value="1"/>
</dbReference>
<dbReference type="PROSITE" id="PS51078">
    <property type="entry name" value="ICLR_ED"/>
    <property type="match status" value="1"/>
</dbReference>
<organism evidence="6 7">
    <name type="scientific">Bacillus pseudomycoides</name>
    <dbReference type="NCBI Taxonomy" id="64104"/>
    <lineage>
        <taxon>Bacteria</taxon>
        <taxon>Bacillati</taxon>
        <taxon>Bacillota</taxon>
        <taxon>Bacilli</taxon>
        <taxon>Bacillales</taxon>
        <taxon>Bacillaceae</taxon>
        <taxon>Bacillus</taxon>
        <taxon>Bacillus cereus group</taxon>
    </lineage>
</organism>
<dbReference type="RefSeq" id="WP_097899168.1">
    <property type="nucleotide sequence ID" value="NZ_NVOR01000140.1"/>
</dbReference>
<dbReference type="Pfam" id="PF09339">
    <property type="entry name" value="HTH_IclR"/>
    <property type="match status" value="1"/>
</dbReference>
<dbReference type="Gene3D" id="1.10.10.10">
    <property type="entry name" value="Winged helix-like DNA-binding domain superfamily/Winged helix DNA-binding domain"/>
    <property type="match status" value="1"/>
</dbReference>
<evidence type="ECO:0000256" key="1">
    <source>
        <dbReference type="ARBA" id="ARBA00023015"/>
    </source>
</evidence>